<dbReference type="PANTHER" id="PTHR38116">
    <property type="entry name" value="CHROMOSOME 7, WHOLE GENOME SHOTGUN SEQUENCE"/>
    <property type="match status" value="1"/>
</dbReference>
<reference evidence="3" key="1">
    <citation type="journal article" date="2014" name="Genome Announc.">
        <title>Draft genome sequence of Colletotrichum sublineola, a destructive pathogen of cultivated sorghum.</title>
        <authorList>
            <person name="Baroncelli R."/>
            <person name="Sanz-Martin J.M."/>
            <person name="Rech G.E."/>
            <person name="Sukno S.A."/>
            <person name="Thon M.R."/>
        </authorList>
    </citation>
    <scope>NUCLEOTIDE SEQUENCE [LARGE SCALE GENOMIC DNA]</scope>
    <source>
        <strain evidence="3">TX430BB</strain>
    </source>
</reference>
<dbReference type="Proteomes" id="UP000027238">
    <property type="component" value="Unassembled WGS sequence"/>
</dbReference>
<dbReference type="HOGENOM" id="CLU_033726_0_0_1"/>
<evidence type="ECO:0000313" key="2">
    <source>
        <dbReference type="EMBL" id="KDN64394.1"/>
    </source>
</evidence>
<evidence type="ECO:0000256" key="1">
    <source>
        <dbReference type="SAM" id="MobiDB-lite"/>
    </source>
</evidence>
<gene>
    <name evidence="2" type="ORF">CSUB01_11339</name>
</gene>
<dbReference type="OMA" id="YTMNAPR"/>
<dbReference type="EMBL" id="JMSE01001137">
    <property type="protein sequence ID" value="KDN64394.1"/>
    <property type="molecule type" value="Genomic_DNA"/>
</dbReference>
<dbReference type="InterPro" id="IPR021833">
    <property type="entry name" value="DUF3425"/>
</dbReference>
<name>A0A066X9N4_COLSU</name>
<feature type="compositionally biased region" description="Basic residues" evidence="1">
    <location>
        <begin position="44"/>
        <end position="56"/>
    </location>
</feature>
<dbReference type="OrthoDB" id="2245989at2759"/>
<evidence type="ECO:0000313" key="3">
    <source>
        <dbReference type="Proteomes" id="UP000027238"/>
    </source>
</evidence>
<dbReference type="PANTHER" id="PTHR38116:SF1">
    <property type="entry name" value="BZIP DOMAIN-CONTAINING PROTEIN"/>
    <property type="match status" value="1"/>
</dbReference>
<accession>A0A066X9N4</accession>
<dbReference type="AlphaFoldDB" id="A0A066X9N4"/>
<dbReference type="eggNOG" id="ENOG502S6JE">
    <property type="taxonomic scope" value="Eukaryota"/>
</dbReference>
<proteinExistence type="predicted"/>
<protein>
    <recommendedName>
        <fullName evidence="4">BZIP domain-containing protein</fullName>
    </recommendedName>
</protein>
<dbReference type="Pfam" id="PF11905">
    <property type="entry name" value="DUF3425"/>
    <property type="match status" value="1"/>
</dbReference>
<organism evidence="2 3">
    <name type="scientific">Colletotrichum sublineola</name>
    <name type="common">Sorghum anthracnose fungus</name>
    <dbReference type="NCBI Taxonomy" id="1173701"/>
    <lineage>
        <taxon>Eukaryota</taxon>
        <taxon>Fungi</taxon>
        <taxon>Dikarya</taxon>
        <taxon>Ascomycota</taxon>
        <taxon>Pezizomycotina</taxon>
        <taxon>Sordariomycetes</taxon>
        <taxon>Hypocreomycetidae</taxon>
        <taxon>Glomerellales</taxon>
        <taxon>Glomerellaceae</taxon>
        <taxon>Colletotrichum</taxon>
        <taxon>Colletotrichum graminicola species complex</taxon>
    </lineage>
</organism>
<sequence>MEFADYTCRVELQPMPHEAIMRHRGEDWAGITNQKERKKLQNRLNKRISRQRKRRNARYEDGSAHSVSSASASPPDTASPCLSPRDTAKPLLLSSKPSTFSHCSAEDAARERAALERFAEQALISYMKADPCADHHLKLIQFNTINGLTRNAAALGYQFDWLICAVISPFGSDGQARGSVSAYPVAVPRSLVPTTRQLTTRHHPWIDLFPIPRMRDNLLMATSVLSPEDEQRLFDDIMDSGGGKNEWAGLLVWGEPWDPQSWEVSLPFLKRWGWLLRGCPEIIMSTNRWRCRRGERPISTPGFILEECSQ</sequence>
<dbReference type="STRING" id="1173701.A0A066X9N4"/>
<keyword evidence="3" id="KW-1185">Reference proteome</keyword>
<feature type="compositionally biased region" description="Low complexity" evidence="1">
    <location>
        <begin position="64"/>
        <end position="80"/>
    </location>
</feature>
<comment type="caution">
    <text evidence="2">The sequence shown here is derived from an EMBL/GenBank/DDBJ whole genome shotgun (WGS) entry which is preliminary data.</text>
</comment>
<evidence type="ECO:0008006" key="4">
    <source>
        <dbReference type="Google" id="ProtNLM"/>
    </source>
</evidence>
<feature type="region of interest" description="Disordered" evidence="1">
    <location>
        <begin position="44"/>
        <end position="86"/>
    </location>
</feature>